<evidence type="ECO:0000313" key="1">
    <source>
        <dbReference type="EMBL" id="KYM93038.1"/>
    </source>
</evidence>
<name>A0A195BYM5_9HYME</name>
<protein>
    <submittedName>
        <fullName evidence="1">Uncharacterized protein</fullName>
    </submittedName>
</protein>
<proteinExistence type="predicted"/>
<evidence type="ECO:0000313" key="2">
    <source>
        <dbReference type="Proteomes" id="UP000078540"/>
    </source>
</evidence>
<dbReference type="AlphaFoldDB" id="A0A195BYM5"/>
<reference evidence="1 2" key="1">
    <citation type="submission" date="2015-09" db="EMBL/GenBank/DDBJ databases">
        <title>Atta colombica WGS genome.</title>
        <authorList>
            <person name="Nygaard S."/>
            <person name="Hu H."/>
            <person name="Boomsma J."/>
            <person name="Zhang G."/>
        </authorList>
    </citation>
    <scope>NUCLEOTIDE SEQUENCE [LARGE SCALE GENOMIC DNA]</scope>
    <source>
        <strain evidence="1">Treedump-2</strain>
        <tissue evidence="1">Whole body</tissue>
    </source>
</reference>
<dbReference type="Proteomes" id="UP000078540">
    <property type="component" value="Unassembled WGS sequence"/>
</dbReference>
<keyword evidence="2" id="KW-1185">Reference proteome</keyword>
<sequence length="152" mass="17907">QSFFENILLVNSQSILPSRRCVVSLTFTISYVLSDVHKLDEITKGTFVLKYFRQSFRQPRTEGAYFLNVIIENLLLLFFFETVQYTRGCLNRRCTIIEYIYQKVSGTCQFCRQNFNLNSKTQFPNISKTCCVLKMSEGQAWTLKIVRARQRR</sequence>
<accession>A0A195BYM5</accession>
<feature type="non-terminal residue" evidence="1">
    <location>
        <position position="1"/>
    </location>
</feature>
<gene>
    <name evidence="1" type="ORF">ALC53_00577</name>
</gene>
<dbReference type="EMBL" id="KQ976396">
    <property type="protein sequence ID" value="KYM93038.1"/>
    <property type="molecule type" value="Genomic_DNA"/>
</dbReference>
<organism evidence="1 2">
    <name type="scientific">Atta colombica</name>
    <dbReference type="NCBI Taxonomy" id="520822"/>
    <lineage>
        <taxon>Eukaryota</taxon>
        <taxon>Metazoa</taxon>
        <taxon>Ecdysozoa</taxon>
        <taxon>Arthropoda</taxon>
        <taxon>Hexapoda</taxon>
        <taxon>Insecta</taxon>
        <taxon>Pterygota</taxon>
        <taxon>Neoptera</taxon>
        <taxon>Endopterygota</taxon>
        <taxon>Hymenoptera</taxon>
        <taxon>Apocrita</taxon>
        <taxon>Aculeata</taxon>
        <taxon>Formicoidea</taxon>
        <taxon>Formicidae</taxon>
        <taxon>Myrmicinae</taxon>
        <taxon>Atta</taxon>
    </lineage>
</organism>